<dbReference type="InterPro" id="IPR023996">
    <property type="entry name" value="TonB-dep_OMP_SusC/RagA"/>
</dbReference>
<dbReference type="OrthoDB" id="9768177at2"/>
<dbReference type="RefSeq" id="WP_132529876.1">
    <property type="nucleotide sequence ID" value="NZ_BMJO01000003.1"/>
</dbReference>
<dbReference type="InterPro" id="IPR036942">
    <property type="entry name" value="Beta-barrel_TonB_sf"/>
</dbReference>
<evidence type="ECO:0000256" key="6">
    <source>
        <dbReference type="ARBA" id="ARBA00023237"/>
    </source>
</evidence>
<evidence type="ECO:0000313" key="10">
    <source>
        <dbReference type="EMBL" id="TCO28835.1"/>
    </source>
</evidence>
<name>A0A4R2HM36_9SPHI</name>
<dbReference type="Pfam" id="PF13715">
    <property type="entry name" value="CarbopepD_reg_2"/>
    <property type="match status" value="1"/>
</dbReference>
<reference evidence="9" key="4">
    <citation type="submission" date="2024-05" db="EMBL/GenBank/DDBJ databases">
        <authorList>
            <person name="Sun Q."/>
            <person name="Zhou Y."/>
        </authorList>
    </citation>
    <scope>NUCLEOTIDE SEQUENCE</scope>
    <source>
        <strain evidence="9">CGMCC 1.15644</strain>
    </source>
</reference>
<comment type="caution">
    <text evidence="10">The sequence shown here is derived from an EMBL/GenBank/DDBJ whole genome shotgun (WGS) entry which is preliminary data.</text>
</comment>
<protein>
    <submittedName>
        <fullName evidence="9">SusC/RagA family TonB-linked outer membrane protein</fullName>
    </submittedName>
    <submittedName>
        <fullName evidence="10">TonB-linked SusC/RagA family outer membrane protein</fullName>
    </submittedName>
</protein>
<dbReference type="SUPFAM" id="SSF49464">
    <property type="entry name" value="Carboxypeptidase regulatory domain-like"/>
    <property type="match status" value="1"/>
</dbReference>
<dbReference type="PROSITE" id="PS52016">
    <property type="entry name" value="TONB_DEPENDENT_REC_3"/>
    <property type="match status" value="1"/>
</dbReference>
<dbReference type="Proteomes" id="UP000295684">
    <property type="component" value="Unassembled WGS sequence"/>
</dbReference>
<comment type="similarity">
    <text evidence="7">Belongs to the TonB-dependent receptor family.</text>
</comment>
<accession>A0A4R2HM36</accession>
<dbReference type="Proteomes" id="UP000622648">
    <property type="component" value="Unassembled WGS sequence"/>
</dbReference>
<evidence type="ECO:0000256" key="3">
    <source>
        <dbReference type="ARBA" id="ARBA00022452"/>
    </source>
</evidence>
<evidence type="ECO:0000259" key="8">
    <source>
        <dbReference type="Pfam" id="PF07715"/>
    </source>
</evidence>
<keyword evidence="3 7" id="KW-1134">Transmembrane beta strand</keyword>
<dbReference type="AlphaFoldDB" id="A0A4R2HM36"/>
<dbReference type="Gene3D" id="2.60.40.1120">
    <property type="entry name" value="Carboxypeptidase-like, regulatory domain"/>
    <property type="match status" value="1"/>
</dbReference>
<evidence type="ECO:0000256" key="1">
    <source>
        <dbReference type="ARBA" id="ARBA00004571"/>
    </source>
</evidence>
<keyword evidence="2 7" id="KW-0813">Transport</keyword>
<reference evidence="9" key="1">
    <citation type="journal article" date="2014" name="Int. J. Syst. Evol. Microbiol.">
        <title>Complete genome of a new Firmicutes species belonging to the dominant human colonic microbiota ('Ruminococcus bicirculans') reveals two chromosomes and a selective capacity to utilize plant glucans.</title>
        <authorList>
            <consortium name="NISC Comparative Sequencing Program"/>
            <person name="Wegmann U."/>
            <person name="Louis P."/>
            <person name="Goesmann A."/>
            <person name="Henrissat B."/>
            <person name="Duncan S.H."/>
            <person name="Flint H.J."/>
        </authorList>
    </citation>
    <scope>NUCLEOTIDE SEQUENCE</scope>
    <source>
        <strain evidence="9">CGMCC 1.15644</strain>
    </source>
</reference>
<dbReference type="EMBL" id="SLWO01000002">
    <property type="protein sequence ID" value="TCO28835.1"/>
    <property type="molecule type" value="Genomic_DNA"/>
</dbReference>
<proteinExistence type="inferred from homology"/>
<gene>
    <name evidence="10" type="ORF">EV200_102252</name>
    <name evidence="9" type="ORF">GCM10011413_18070</name>
</gene>
<dbReference type="InterPro" id="IPR039426">
    <property type="entry name" value="TonB-dep_rcpt-like"/>
</dbReference>
<reference evidence="12" key="2">
    <citation type="journal article" date="2019" name="Int. J. Syst. Evol. Microbiol.">
        <title>The Global Catalogue of Microorganisms (GCM) 10K type strain sequencing project: providing services to taxonomists for standard genome sequencing and annotation.</title>
        <authorList>
            <consortium name="The Broad Institute Genomics Platform"/>
            <consortium name="The Broad Institute Genome Sequencing Center for Infectious Disease"/>
            <person name="Wu L."/>
            <person name="Ma J."/>
        </authorList>
    </citation>
    <scope>NUCLEOTIDE SEQUENCE [LARGE SCALE GENOMIC DNA]</scope>
    <source>
        <strain evidence="12">CGMCC 1.15644</strain>
    </source>
</reference>
<dbReference type="GO" id="GO:0009279">
    <property type="term" value="C:cell outer membrane"/>
    <property type="evidence" value="ECO:0007669"/>
    <property type="project" value="UniProtKB-SubCell"/>
</dbReference>
<evidence type="ECO:0000256" key="4">
    <source>
        <dbReference type="ARBA" id="ARBA00022692"/>
    </source>
</evidence>
<dbReference type="InterPro" id="IPR008969">
    <property type="entry name" value="CarboxyPept-like_regulatory"/>
</dbReference>
<dbReference type="InterPro" id="IPR012910">
    <property type="entry name" value="Plug_dom"/>
</dbReference>
<evidence type="ECO:0000256" key="2">
    <source>
        <dbReference type="ARBA" id="ARBA00022448"/>
    </source>
</evidence>
<dbReference type="Gene3D" id="2.170.130.10">
    <property type="entry name" value="TonB-dependent receptor, plug domain"/>
    <property type="match status" value="1"/>
</dbReference>
<keyword evidence="12" id="KW-1185">Reference proteome</keyword>
<keyword evidence="5 7" id="KW-0472">Membrane</keyword>
<dbReference type="NCBIfam" id="TIGR04056">
    <property type="entry name" value="OMP_RagA_SusC"/>
    <property type="match status" value="1"/>
</dbReference>
<dbReference type="InterPro" id="IPR037066">
    <property type="entry name" value="Plug_dom_sf"/>
</dbReference>
<evidence type="ECO:0000313" key="9">
    <source>
        <dbReference type="EMBL" id="GGE52132.1"/>
    </source>
</evidence>
<sequence length="1195" mass="130708">MKKRFTRLLGCISMLLIIAFVIPVRAQKTGNKITVEAALNAISKKYNTKFAYEHDIVQGKTTTSESLKAKNLDEALKQVLYPHDLLFLYVSDGNYTIVTRDERLFPPKNSPVAQAGDNDIFISGKVIDETGNPLPGASIKGNGSNAVTATDVNGRFTARIQRGTTLLGFSYLGYEHYNYQVNGSQNNLIITLKNGAVGQLSEVNVVSTGLQKLSKERSTGSAEVVTAAQLEKIQVPNVLQRLESMVPGVKINITSGDNSFVYGNKRNAINGGTRTRGASDYSFFVRGKTTVSSVSETLPLIVVDGAITENDISSINPNDIANITFLKDAAAASIWGTRAANGVVVITTKTGKPGQAPVINFSVNASVSNQPDLGYLKTMTSAQAIAYEQELVNKNIIVAPSSTIPYSSSVADVTDLTFKLKAGTITQSAYNSLIAQYSSRDSKSQIERYLLQPATSQTYNLSISGGNNFSSYFYSASYSKEDPYSKGNSGDRLTVTLNNTFKLLKIATLTTNLKGSFFNYKSNGISLNSLYSPNRATFMPYNQLVDDNGNRVSYSKNYYTGWLNTLYPSGFLNWGYNALDEIDHTDNTQRDNNYSANFNLNVPIVKGLSANAFYNTERSFTTVRNYNDEASYSYRNYVNGFTPIPTTGKAINSLGLSSGGGGIYTVGNATTNNYTLRGQLNYETTLGADHQINAIAGSEIRQTKQGDGSSTLYGYNMSTGLSRPVNFFNGYTDFFNSISGLAGAPSQQDKTRRYLSYYSNAAYTYKSKYTLSGSVRYDDYNNFGVDRSFRATPLYSFGGKWDAAKESFLNQVKWISNLSVRATYGVNGNISTSTYPFTWISLGGVDPSTGLSTASILAPANPELRWEKTYVTNIGVDFSFLNNNIYGSVDIYRKHGTDLLYNFPISGTYGFTSLLRNTTELTGKGIDLSLGGVFYKTEDWDLNGRLTYAYNTNEVNDTRFVANSAFFSSPAYGSIISGYNTDKLLVYRNAGLDATGMTLIYDQNGNKIAPNVNLTSIDALAYAGRTTAPHFGSYTQSVRYKDFTLMAVATYQFGNVFLRPTITSYPSSRAGVAYDLSADVARRWQKAGDEATTNVPGVAGTFAAVSLTRYAQSDINVLKGDYIRLRELSLTYKIPVEHLTRMVKTANFAFAVRNLGLLWTANKEGIDPDFTSGLNSTTLGLPATVSYNFTLNVNF</sequence>
<dbReference type="InterPro" id="IPR023997">
    <property type="entry name" value="TonB-dep_OMP_SusC/RagA_CS"/>
</dbReference>
<evidence type="ECO:0000313" key="11">
    <source>
        <dbReference type="Proteomes" id="UP000295684"/>
    </source>
</evidence>
<keyword evidence="6 7" id="KW-0998">Cell outer membrane</keyword>
<evidence type="ECO:0000256" key="5">
    <source>
        <dbReference type="ARBA" id="ARBA00023136"/>
    </source>
</evidence>
<organism evidence="10 11">
    <name type="scientific">Pedobacter psychrotolerans</name>
    <dbReference type="NCBI Taxonomy" id="1843235"/>
    <lineage>
        <taxon>Bacteria</taxon>
        <taxon>Pseudomonadati</taxon>
        <taxon>Bacteroidota</taxon>
        <taxon>Sphingobacteriia</taxon>
        <taxon>Sphingobacteriales</taxon>
        <taxon>Sphingobacteriaceae</taxon>
        <taxon>Pedobacter</taxon>
    </lineage>
</organism>
<comment type="subcellular location">
    <subcellularLocation>
        <location evidence="1 7">Cell outer membrane</location>
        <topology evidence="1 7">Multi-pass membrane protein</topology>
    </subcellularLocation>
</comment>
<dbReference type="SUPFAM" id="SSF56935">
    <property type="entry name" value="Porins"/>
    <property type="match status" value="1"/>
</dbReference>
<dbReference type="EMBL" id="BMJO01000003">
    <property type="protein sequence ID" value="GGE52132.1"/>
    <property type="molecule type" value="Genomic_DNA"/>
</dbReference>
<evidence type="ECO:0000313" key="12">
    <source>
        <dbReference type="Proteomes" id="UP000622648"/>
    </source>
</evidence>
<dbReference type="NCBIfam" id="TIGR04057">
    <property type="entry name" value="SusC_RagA_signa"/>
    <property type="match status" value="1"/>
</dbReference>
<reference evidence="10 11" key="3">
    <citation type="submission" date="2019-03" db="EMBL/GenBank/DDBJ databases">
        <title>Genomic Encyclopedia of Type Strains, Phase IV (KMG-IV): sequencing the most valuable type-strain genomes for metagenomic binning, comparative biology and taxonomic classification.</title>
        <authorList>
            <person name="Goeker M."/>
        </authorList>
    </citation>
    <scope>NUCLEOTIDE SEQUENCE [LARGE SCALE GENOMIC DNA]</scope>
    <source>
        <strain evidence="10 11">DSM 103236</strain>
    </source>
</reference>
<evidence type="ECO:0000256" key="7">
    <source>
        <dbReference type="PROSITE-ProRule" id="PRU01360"/>
    </source>
</evidence>
<keyword evidence="4 7" id="KW-0812">Transmembrane</keyword>
<dbReference type="Gene3D" id="2.40.170.20">
    <property type="entry name" value="TonB-dependent receptor, beta-barrel domain"/>
    <property type="match status" value="1"/>
</dbReference>
<dbReference type="Pfam" id="PF07715">
    <property type="entry name" value="Plug"/>
    <property type="match status" value="1"/>
</dbReference>
<feature type="domain" description="TonB-dependent receptor plug" evidence="8">
    <location>
        <begin position="215"/>
        <end position="343"/>
    </location>
</feature>